<reference evidence="1 2" key="1">
    <citation type="submission" date="2019-09" db="EMBL/GenBank/DDBJ databases">
        <title>Whole genome shotgun sequencing (WGS) of Ellagibacter isourolithinifaciens DSM 104140(T) and Adlercreutzia muris DSM 29508(T).</title>
        <authorList>
            <person name="Stoll D.A."/>
            <person name="Danylec N."/>
            <person name="Huch M."/>
        </authorList>
    </citation>
    <scope>NUCLEOTIDE SEQUENCE [LARGE SCALE GENOMIC DNA]</scope>
    <source>
        <strain evidence="1 2">DSM 104140</strain>
    </source>
</reference>
<sequence>MPTSMVTGRMDDYKKERGAQVLAQAGLTASQAINLMYDRIISEQDATFLLPDAQATPPAERIQVAAQFVDSLSRKTSSRFDDMTKAQIRAERLASRGLM</sequence>
<keyword evidence="2" id="KW-1185">Reference proteome</keyword>
<dbReference type="OrthoDB" id="3197373at2"/>
<evidence type="ECO:0000313" key="2">
    <source>
        <dbReference type="Proteomes" id="UP000468668"/>
    </source>
</evidence>
<dbReference type="AlphaFoldDB" id="A0A6N6NLJ1"/>
<dbReference type="RefSeq" id="WP_158049600.1">
    <property type="nucleotide sequence ID" value="NZ_DBEZSQ010000013.1"/>
</dbReference>
<dbReference type="InterPro" id="IPR007337">
    <property type="entry name" value="RelB/DinJ"/>
</dbReference>
<organism evidence="1 2">
    <name type="scientific">Ellagibacter isourolithinifaciens</name>
    <dbReference type="NCBI Taxonomy" id="2137581"/>
    <lineage>
        <taxon>Bacteria</taxon>
        <taxon>Bacillati</taxon>
        <taxon>Actinomycetota</taxon>
        <taxon>Coriobacteriia</taxon>
        <taxon>Eggerthellales</taxon>
        <taxon>Eggerthellaceae</taxon>
        <taxon>Ellagibacter</taxon>
    </lineage>
</organism>
<dbReference type="Pfam" id="PF04221">
    <property type="entry name" value="RelB"/>
    <property type="match status" value="1"/>
</dbReference>
<name>A0A6N6NLJ1_9ACTN</name>
<dbReference type="GO" id="GO:0006355">
    <property type="term" value="P:regulation of DNA-templated transcription"/>
    <property type="evidence" value="ECO:0007669"/>
    <property type="project" value="InterPro"/>
</dbReference>
<accession>A0A6N6NLJ1</accession>
<protein>
    <submittedName>
        <fullName evidence="1">RelB/DinJ family addiction module antitoxin</fullName>
    </submittedName>
</protein>
<dbReference type="GeneID" id="98658001"/>
<dbReference type="Proteomes" id="UP000468668">
    <property type="component" value="Unassembled WGS sequence"/>
</dbReference>
<comment type="caution">
    <text evidence="1">The sequence shown here is derived from an EMBL/GenBank/DDBJ whole genome shotgun (WGS) entry which is preliminary data.</text>
</comment>
<gene>
    <name evidence="1" type="ORF">F8C90_06240</name>
</gene>
<dbReference type="InterPro" id="IPR013321">
    <property type="entry name" value="Arc_rbn_hlx_hlx"/>
</dbReference>
<evidence type="ECO:0000313" key="1">
    <source>
        <dbReference type="EMBL" id="KAB1640456.1"/>
    </source>
</evidence>
<proteinExistence type="predicted"/>
<dbReference type="EMBL" id="WAJR01000012">
    <property type="protein sequence ID" value="KAB1640456.1"/>
    <property type="molecule type" value="Genomic_DNA"/>
</dbReference>
<dbReference type="Gene3D" id="1.10.1220.10">
    <property type="entry name" value="Met repressor-like"/>
    <property type="match status" value="1"/>
</dbReference>